<feature type="compositionally biased region" description="Basic and acidic residues" evidence="1">
    <location>
        <begin position="19"/>
        <end position="32"/>
    </location>
</feature>
<feature type="region of interest" description="Disordered" evidence="1">
    <location>
        <begin position="1"/>
        <end position="86"/>
    </location>
</feature>
<evidence type="ECO:0000259" key="2">
    <source>
        <dbReference type="Pfam" id="PF00144"/>
    </source>
</evidence>
<feature type="domain" description="Beta-lactamase-related" evidence="2">
    <location>
        <begin position="165"/>
        <end position="383"/>
    </location>
</feature>
<organism evidence="3">
    <name type="scientific">Neobodo designis</name>
    <name type="common">Flagellated protozoan</name>
    <name type="synonym">Bodo designis</name>
    <dbReference type="NCBI Taxonomy" id="312471"/>
    <lineage>
        <taxon>Eukaryota</taxon>
        <taxon>Discoba</taxon>
        <taxon>Euglenozoa</taxon>
        <taxon>Kinetoplastea</taxon>
        <taxon>Metakinetoplastina</taxon>
        <taxon>Neobodonida</taxon>
        <taxon>Neobodo</taxon>
    </lineage>
</organism>
<dbReference type="EMBL" id="HBGF01034874">
    <property type="protein sequence ID" value="CAD9132765.1"/>
    <property type="molecule type" value="Transcribed_RNA"/>
</dbReference>
<feature type="compositionally biased region" description="Basic and acidic residues" evidence="1">
    <location>
        <begin position="57"/>
        <end position="67"/>
    </location>
</feature>
<evidence type="ECO:0000256" key="1">
    <source>
        <dbReference type="SAM" id="MobiDB-lite"/>
    </source>
</evidence>
<accession>A0A7S1MIV2</accession>
<gene>
    <name evidence="3" type="ORF">NDES1114_LOCUS23400</name>
</gene>
<proteinExistence type="predicted"/>
<evidence type="ECO:0000313" key="3">
    <source>
        <dbReference type="EMBL" id="CAD9132765.1"/>
    </source>
</evidence>
<reference evidence="3" key="1">
    <citation type="submission" date="2021-01" db="EMBL/GenBank/DDBJ databases">
        <authorList>
            <person name="Corre E."/>
            <person name="Pelletier E."/>
            <person name="Niang G."/>
            <person name="Scheremetjew M."/>
            <person name="Finn R."/>
            <person name="Kale V."/>
            <person name="Holt S."/>
            <person name="Cochrane G."/>
            <person name="Meng A."/>
            <person name="Brown T."/>
            <person name="Cohen L."/>
        </authorList>
    </citation>
    <scope>NUCLEOTIDE SEQUENCE</scope>
    <source>
        <strain evidence="3">CCAP 1951/1</strain>
    </source>
</reference>
<protein>
    <recommendedName>
        <fullName evidence="2">Beta-lactamase-related domain-containing protein</fullName>
    </recommendedName>
</protein>
<dbReference type="AlphaFoldDB" id="A0A7S1MIV2"/>
<sequence>MPEKPDKLPTLEELPPFEEAAKEAMRKAREAGGGKYQPGNVKANAQQLDDAVNPEKAQARIDRERKAPPQAAPAGAPAGQLQDQKGVPIPPVVRSALTFSGQCVMITSRALDRAIIGSMGGLLYQGRSFSYAAGYRDGSRGFDPEDKGNHFKLRDPVGLHRLTVPITGILAWKLHKDEKFDLFKPMTEYVPELPRAFDAITPRDILAMRVSIDDEAVFKSVGATVPFWLDRKRNVKWHKQVWKPVGEAFKASTPAESRTALLSHLVKKADSLPRMRRYPALKGQLSHCGVALLALAMERTVGRHYEDLMEANVFHALETPSAGFGAPRIINRSHIFYQPGGLPAGHWDMTQVVKPEDEENAAPPVFNASLNAFANPEEFAKLATCFFEGAVNATKEFAAPSNLEPYWELGVRYEPSNKYFSVRQNPMSEVPTPWAAAANYDLEKDVGAFILTNSGSRRARLTANFAAFTTTKLFIKQVVDAGVNVWEDIEGAPDVTYQSGERGAHQVRVNNANQEKMGNLFQKDSYSKWVGGMDKHTRL</sequence>
<dbReference type="SUPFAM" id="SSF56601">
    <property type="entry name" value="beta-lactamase/transpeptidase-like"/>
    <property type="match status" value="1"/>
</dbReference>
<feature type="compositionally biased region" description="Low complexity" evidence="1">
    <location>
        <begin position="68"/>
        <end position="80"/>
    </location>
</feature>
<dbReference type="InterPro" id="IPR001466">
    <property type="entry name" value="Beta-lactam-related"/>
</dbReference>
<dbReference type="Pfam" id="PF00144">
    <property type="entry name" value="Beta-lactamase"/>
    <property type="match status" value="1"/>
</dbReference>
<dbReference type="Gene3D" id="3.40.710.10">
    <property type="entry name" value="DD-peptidase/beta-lactamase superfamily"/>
    <property type="match status" value="1"/>
</dbReference>
<feature type="compositionally biased region" description="Basic and acidic residues" evidence="1">
    <location>
        <begin position="1"/>
        <end position="10"/>
    </location>
</feature>
<dbReference type="InterPro" id="IPR012338">
    <property type="entry name" value="Beta-lactam/transpept-like"/>
</dbReference>
<name>A0A7S1MIV2_NEODS</name>